<evidence type="ECO:0000313" key="2">
    <source>
        <dbReference type="Proteomes" id="UP000693946"/>
    </source>
</evidence>
<organism evidence="1 2">
    <name type="scientific">Solea senegalensis</name>
    <name type="common">Senegalese sole</name>
    <dbReference type="NCBI Taxonomy" id="28829"/>
    <lineage>
        <taxon>Eukaryota</taxon>
        <taxon>Metazoa</taxon>
        <taxon>Chordata</taxon>
        <taxon>Craniata</taxon>
        <taxon>Vertebrata</taxon>
        <taxon>Euteleostomi</taxon>
        <taxon>Actinopterygii</taxon>
        <taxon>Neopterygii</taxon>
        <taxon>Teleostei</taxon>
        <taxon>Neoteleostei</taxon>
        <taxon>Acanthomorphata</taxon>
        <taxon>Carangaria</taxon>
        <taxon>Pleuronectiformes</taxon>
        <taxon>Pleuronectoidei</taxon>
        <taxon>Soleidae</taxon>
        <taxon>Solea</taxon>
    </lineage>
</organism>
<name>A0AAV6S6Z1_SOLSE</name>
<proteinExistence type="predicted"/>
<gene>
    <name evidence="1" type="ORF">JOB18_010206</name>
</gene>
<reference evidence="1 2" key="1">
    <citation type="journal article" date="2021" name="Sci. Rep.">
        <title>Chromosome anchoring in Senegalese sole (Solea senegalensis) reveals sex-associated markers and genome rearrangements in flatfish.</title>
        <authorList>
            <person name="Guerrero-Cozar I."/>
            <person name="Gomez-Garrido J."/>
            <person name="Berbel C."/>
            <person name="Martinez-Blanch J.F."/>
            <person name="Alioto T."/>
            <person name="Claros M.G."/>
            <person name="Gagnaire P.A."/>
            <person name="Manchado M."/>
        </authorList>
    </citation>
    <scope>NUCLEOTIDE SEQUENCE [LARGE SCALE GENOMIC DNA]</scope>
    <source>
        <strain evidence="1">Sse05_10M</strain>
    </source>
</reference>
<evidence type="ECO:0000313" key="1">
    <source>
        <dbReference type="EMBL" id="KAG7513521.1"/>
    </source>
</evidence>
<dbReference type="AlphaFoldDB" id="A0AAV6S6Z1"/>
<dbReference type="EMBL" id="JAGKHQ010000006">
    <property type="protein sequence ID" value="KAG7513521.1"/>
    <property type="molecule type" value="Genomic_DNA"/>
</dbReference>
<dbReference type="Proteomes" id="UP000693946">
    <property type="component" value="Linkage Group LG14"/>
</dbReference>
<protein>
    <submittedName>
        <fullName evidence="1">Uncharacterized protein</fullName>
    </submittedName>
</protein>
<comment type="caution">
    <text evidence="1">The sequence shown here is derived from an EMBL/GenBank/DDBJ whole genome shotgun (WGS) entry which is preliminary data.</text>
</comment>
<sequence length="77" mass="8624">MIIHQSYSKRMPLGLFHCVVIYSGKKCLTEQSKCQFESCGSGCGQKSGDPRDFFYAEASIKHLKIAGELDEAPPRLR</sequence>
<keyword evidence="2" id="KW-1185">Reference proteome</keyword>
<accession>A0AAV6S6Z1</accession>